<dbReference type="Proteomes" id="UP000070700">
    <property type="component" value="Unassembled WGS sequence"/>
</dbReference>
<sequence length="227" mass="25195">MARLELPAVRAASDRGAERVIAGSLVRVEGLSEAARNRHGERMPAIRNDGPGRPAKQWNNWRRRRMSWRRVIVIADAGVGDDDGVVGYGNCDCRDTVVPSGKRRYADPFVCSLQCVRDSRRHEIQNQIQVTEAYGAGAATPRVPARLEDGMRRDEPATVQYTRIAWQRGSGSGTRKPATVLDAETLDKRTGSLSPSLLSVVGVGFIRFQRPFSAQTRWVFSMARGQF</sequence>
<reference evidence="1 2" key="1">
    <citation type="submission" date="2015-10" db="EMBL/GenBank/DDBJ databases">
        <title>Full genome of DAOMC 229536 Phialocephala scopiformis, a fungal endophyte of spruce producing the potent anti-insectan compound rugulosin.</title>
        <authorList>
            <consortium name="DOE Joint Genome Institute"/>
            <person name="Walker A.K."/>
            <person name="Frasz S.L."/>
            <person name="Seifert K.A."/>
            <person name="Miller J.D."/>
            <person name="Mondo S.J."/>
            <person name="Labutti K."/>
            <person name="Lipzen A."/>
            <person name="Dockter R."/>
            <person name="Kennedy M."/>
            <person name="Grigoriev I.V."/>
            <person name="Spatafora J.W."/>
        </authorList>
    </citation>
    <scope>NUCLEOTIDE SEQUENCE [LARGE SCALE GENOMIC DNA]</scope>
    <source>
        <strain evidence="1 2">CBS 120377</strain>
    </source>
</reference>
<dbReference type="RefSeq" id="XP_018071191.1">
    <property type="nucleotide sequence ID" value="XM_018213085.1"/>
</dbReference>
<dbReference type="AlphaFoldDB" id="A0A194X9J5"/>
<keyword evidence="2" id="KW-1185">Reference proteome</keyword>
<dbReference type="GeneID" id="28822811"/>
<organism evidence="1 2">
    <name type="scientific">Mollisia scopiformis</name>
    <name type="common">Conifer needle endophyte fungus</name>
    <name type="synonym">Phialocephala scopiformis</name>
    <dbReference type="NCBI Taxonomy" id="149040"/>
    <lineage>
        <taxon>Eukaryota</taxon>
        <taxon>Fungi</taxon>
        <taxon>Dikarya</taxon>
        <taxon>Ascomycota</taxon>
        <taxon>Pezizomycotina</taxon>
        <taxon>Leotiomycetes</taxon>
        <taxon>Helotiales</taxon>
        <taxon>Mollisiaceae</taxon>
        <taxon>Mollisia</taxon>
    </lineage>
</organism>
<dbReference type="KEGG" id="psco:LY89DRAFT_669284"/>
<gene>
    <name evidence="1" type="ORF">LY89DRAFT_669284</name>
</gene>
<proteinExistence type="predicted"/>
<evidence type="ECO:0000313" key="1">
    <source>
        <dbReference type="EMBL" id="KUJ16836.1"/>
    </source>
</evidence>
<dbReference type="EMBL" id="KQ947415">
    <property type="protein sequence ID" value="KUJ16836.1"/>
    <property type="molecule type" value="Genomic_DNA"/>
</dbReference>
<name>A0A194X9J5_MOLSC</name>
<dbReference type="InParanoid" id="A0A194X9J5"/>
<accession>A0A194X9J5</accession>
<evidence type="ECO:0000313" key="2">
    <source>
        <dbReference type="Proteomes" id="UP000070700"/>
    </source>
</evidence>
<protein>
    <submittedName>
        <fullName evidence="1">Uncharacterized protein</fullName>
    </submittedName>
</protein>